<comment type="similarity">
    <text evidence="1">Belongs to the BLM10 family.</text>
</comment>
<dbReference type="GO" id="GO:0070628">
    <property type="term" value="F:proteasome binding"/>
    <property type="evidence" value="ECO:0007669"/>
    <property type="project" value="InterPro"/>
</dbReference>
<evidence type="ECO:0000256" key="4">
    <source>
        <dbReference type="ARBA" id="ARBA00023204"/>
    </source>
</evidence>
<dbReference type="GO" id="GO:0005634">
    <property type="term" value="C:nucleus"/>
    <property type="evidence" value="ECO:0007669"/>
    <property type="project" value="TreeGrafter"/>
</dbReference>
<dbReference type="GO" id="GO:0016504">
    <property type="term" value="F:peptidase activator activity"/>
    <property type="evidence" value="ECO:0007669"/>
    <property type="project" value="InterPro"/>
</dbReference>
<dbReference type="EMBL" id="HBIS01002354">
    <property type="protein sequence ID" value="CAE0608281.1"/>
    <property type="molecule type" value="Transcribed_RNA"/>
</dbReference>
<organism evidence="7">
    <name type="scientific">Picocystis salinarum</name>
    <dbReference type="NCBI Taxonomy" id="88271"/>
    <lineage>
        <taxon>Eukaryota</taxon>
        <taxon>Viridiplantae</taxon>
        <taxon>Chlorophyta</taxon>
        <taxon>Picocystophyceae</taxon>
        <taxon>Picocystales</taxon>
        <taxon>Picocystaceae</taxon>
        <taxon>Picocystis</taxon>
    </lineage>
</organism>
<dbReference type="InterPro" id="IPR016024">
    <property type="entry name" value="ARM-type_fold"/>
</dbReference>
<evidence type="ECO:0000259" key="6">
    <source>
        <dbReference type="Pfam" id="PF16507"/>
    </source>
</evidence>
<dbReference type="GO" id="GO:0010499">
    <property type="term" value="P:proteasomal ubiquitin-independent protein catabolic process"/>
    <property type="evidence" value="ECO:0007669"/>
    <property type="project" value="TreeGrafter"/>
</dbReference>
<evidence type="ECO:0008006" key="8">
    <source>
        <dbReference type="Google" id="ProtNLM"/>
    </source>
</evidence>
<dbReference type="Pfam" id="PF16507">
    <property type="entry name" value="HEAT_PSME4_mid"/>
    <property type="match status" value="1"/>
</dbReference>
<reference evidence="7" key="1">
    <citation type="submission" date="2021-01" db="EMBL/GenBank/DDBJ databases">
        <authorList>
            <person name="Corre E."/>
            <person name="Pelletier E."/>
            <person name="Niang G."/>
            <person name="Scheremetjew M."/>
            <person name="Finn R."/>
            <person name="Kale V."/>
            <person name="Holt S."/>
            <person name="Cochrane G."/>
            <person name="Meng A."/>
            <person name="Brown T."/>
            <person name="Cohen L."/>
        </authorList>
    </citation>
    <scope>NUCLEOTIDE SEQUENCE</scope>
    <source>
        <strain evidence="7">CCMP1897</strain>
    </source>
</reference>
<feature type="domain" description="Proteasome activator Blm10 middle HEAT repeats region" evidence="6">
    <location>
        <begin position="325"/>
        <end position="452"/>
    </location>
</feature>
<sequence length="1800" mass="199332">MDDAMRMQEAMPKELLQVVREEEPKRFRSAIRALERMEKTEARDRNKQAAANLARTFRSFLACKWKQDAEDVKKLVLVGIQLVCSDQESLLLQELWADIVSAYLKRYKHDVELVIQWRPLYERFRKMHLCPSDGCYVGLTTKLSHASSWVRLMKCCRRHFPETAHVEIWNEIAPMLEDLYRSDVFGGLILVACLFPYQKKHIECTLVPFDWNSLLRVWCGFVFQLPKCSAWKAGWLMMIAKLAKHGGPCFHWEEYLPRLFSSFLHYFELPLGNADGRCPLAISPPIDRRNLLTSVLPGPRTNSIAKFIIYAIDEENSVESKLTQMAVYLEQFSHPSNTGPWSSKIAYLMEDMTYYVGKRQHDIRLGRSPLCKSLERHVFSIITRLASRAQFSKSRGLARSAGEALATAAYLYPKSTLGLVRTQFVQALESSTAGTHLAEAITTLAYCVRSMLLAADEGTDMALVDEDDSDLTSSMDSLSIECRVEQSQACAQTWLASAMWSVITGIDANDGPKTLATFKFFTAVFSNIASFENFPLDVEAWSDAVLAQIFSVLSTLDLPVENGQSGSRSFLSPPCSAYFEFCRLFFMRLPKSAGQACLCHLRRFLMQEPLVSMADEVGALLAGAVRVFPAEASEEVLCPISKFVIGILSSESNVPADAPELSRSTENSAAFYLSVLAMGIVFAGKKGILPHIDLYDSVAKVGLQCNSRVVWEAGTDFLSAIVYSLTHPTVQVRNEDCFGGRKPSCIASKWFAKDSLASYLSWNTPGTAELQNAARLASSYYQSALCQLEEIVQSDIAPERLTKMRIMQCLHQIDAIGSGVSLPIGICEKNGDDLGERLTPAGMPMMQFFPASMIEKLMLALPQLSIWLRKNEDRLNGDSAELLAALVNVSSTVLFPWIIEGRSVGMLGPLYDRVDKVLLSHVDQDCSERKKLKPLWLRADKAQSCFDRRECKSREKNWMREKSLKEYSNWDAMVPLFEELYQLSLHTYRSISEPACTLLKRSFEEYPNFFHHIMPFILSNLKDPGWSEETVNQAHAAAKAASSCSLVLAPTVARYLVFEPSLAVKLLLTLLDCESCDDVDTQNKVMMCFFTTVANIDGSGWTRTGQVGREVAHHLCQLRLKAENFLLQAQSTPHLSVHWRYVVMCNALLSVTVPSHSGEAAVVDEANKLAGHFCNVLVNTDLPILRHVVLGGLQLLLGRGAPGNLFEAAVAATVQDRLSAPGALASMVCGLAHAHPSPQASNDYLHAWEAFNSGRSVPAMYTTDLLGKFLLSIVVWRSWHCQKLVPKSGVCVPYLRFFARIASLGDGALSQDLLDVASSIWENAMKKDERGLPAAEDKLMRITASEVVGGVVNSSGYHPEIVEHGVKWLMSAATESAIGVFEATLTAMRFAVDGNVTLSPEIRCLVTNTVLQTLRESADLPGKGLALSRCMDIAHAIICQLPSPDYLDGFKRQLLQECRKQSQNSSATVRTAAAATSAAVCESAMQPCSALFLGPYIEPASGFEILAMAREESRSFLEEIEFEGKTSCAKLVTVKGHVSEDDTSALRCLEFSIHFLLAITKADLSPELEIFMVKALPLALRALVLGERHRELTLTATKAIAYAKYVELSPEPRAVATAAFSSLSNDTVWQVQVAAILAGAYFAFRHIFLLGPSEWSLLRGAVLTCLQDSKPEVHKCAQEALSGLLRGYSATEAENLRTEIRSNLDTSDVNARRAAVLAAGSFLLSSPYEVPAWLPPLLVELAGVASKKQPSPSVRDAATHAIASFRRTHTEIRSDLKRHFSEEQWEAVTAAAPHTHSYFA</sequence>
<dbReference type="InterPro" id="IPR011989">
    <property type="entry name" value="ARM-like"/>
</dbReference>
<dbReference type="Pfam" id="PF11919">
    <property type="entry name" value="PSME4_C"/>
    <property type="match status" value="1"/>
</dbReference>
<dbReference type="PANTHER" id="PTHR32170">
    <property type="entry name" value="PROTEASOME ACTIVATOR COMPLEX SUBUNIT 4"/>
    <property type="match status" value="1"/>
</dbReference>
<dbReference type="InterPro" id="IPR035309">
    <property type="entry name" value="PSME4"/>
</dbReference>
<dbReference type="PANTHER" id="PTHR32170:SF3">
    <property type="entry name" value="PROTEASOME ACTIVATOR COMPLEX SUBUNIT 4"/>
    <property type="match status" value="1"/>
</dbReference>
<proteinExistence type="inferred from homology"/>
<protein>
    <recommendedName>
        <fullName evidence="8">Proteasome activator complex subunit 4 C-terminal domain-containing protein</fullName>
    </recommendedName>
</protein>
<evidence type="ECO:0000259" key="5">
    <source>
        <dbReference type="Pfam" id="PF11919"/>
    </source>
</evidence>
<evidence type="ECO:0000256" key="1">
    <source>
        <dbReference type="ARBA" id="ARBA00005739"/>
    </source>
</evidence>
<keyword evidence="3" id="KW-0227">DNA damage</keyword>
<gene>
    <name evidence="7" type="ORF">PSAL00342_LOCUS2098</name>
</gene>
<dbReference type="InterPro" id="IPR032430">
    <property type="entry name" value="Blm10_mid"/>
</dbReference>
<dbReference type="Gene3D" id="1.25.10.10">
    <property type="entry name" value="Leucine-rich Repeat Variant"/>
    <property type="match status" value="1"/>
</dbReference>
<keyword evidence="4" id="KW-0234">DNA repair</keyword>
<dbReference type="InterPro" id="IPR021843">
    <property type="entry name" value="PSME4_C"/>
</dbReference>
<feature type="domain" description="Proteasome activator complex subunit 4 C-terminal" evidence="5">
    <location>
        <begin position="1712"/>
        <end position="1800"/>
    </location>
</feature>
<accession>A0A7S3UAH0</accession>
<name>A0A7S3UAH0_9CHLO</name>
<dbReference type="GO" id="GO:0006281">
    <property type="term" value="P:DNA repair"/>
    <property type="evidence" value="ECO:0007669"/>
    <property type="project" value="UniProtKB-KW"/>
</dbReference>
<dbReference type="SUPFAM" id="SSF48371">
    <property type="entry name" value="ARM repeat"/>
    <property type="match status" value="2"/>
</dbReference>
<dbReference type="GO" id="GO:0005829">
    <property type="term" value="C:cytosol"/>
    <property type="evidence" value="ECO:0007669"/>
    <property type="project" value="TreeGrafter"/>
</dbReference>
<evidence type="ECO:0000313" key="7">
    <source>
        <dbReference type="EMBL" id="CAE0608281.1"/>
    </source>
</evidence>
<evidence type="ECO:0000256" key="2">
    <source>
        <dbReference type="ARBA" id="ARBA00022737"/>
    </source>
</evidence>
<keyword evidence="2" id="KW-0677">Repeat</keyword>
<evidence type="ECO:0000256" key="3">
    <source>
        <dbReference type="ARBA" id="ARBA00022763"/>
    </source>
</evidence>